<dbReference type="Gene3D" id="3.30.70.2740">
    <property type="match status" value="1"/>
</dbReference>
<proteinExistence type="inferred from homology"/>
<dbReference type="InterPro" id="IPR006094">
    <property type="entry name" value="Oxid_FAD_bind_N"/>
</dbReference>
<keyword evidence="4" id="KW-0274">FAD</keyword>
<dbReference type="GO" id="GO:0022904">
    <property type="term" value="P:respiratory electron transport chain"/>
    <property type="evidence" value="ECO:0007669"/>
    <property type="project" value="TreeGrafter"/>
</dbReference>
<feature type="domain" description="FAD-binding PCMH-type" evidence="5">
    <location>
        <begin position="48"/>
        <end position="229"/>
    </location>
</feature>
<dbReference type="RefSeq" id="WP_093149495.1">
    <property type="nucleotide sequence ID" value="NZ_FNBW01000004.1"/>
</dbReference>
<dbReference type="PANTHER" id="PTHR43716:SF2">
    <property type="entry name" value="BLL6224 PROTEIN"/>
    <property type="match status" value="1"/>
</dbReference>
<dbReference type="SUPFAM" id="SSF55103">
    <property type="entry name" value="FAD-linked oxidases, C-terminal domain"/>
    <property type="match status" value="1"/>
</dbReference>
<comment type="cofactor">
    <cofactor evidence="1">
        <name>FAD</name>
        <dbReference type="ChEBI" id="CHEBI:57692"/>
    </cofactor>
</comment>
<organism evidence="6 7">
    <name type="scientific">Thalassobaculum litoreum DSM 18839</name>
    <dbReference type="NCBI Taxonomy" id="1123362"/>
    <lineage>
        <taxon>Bacteria</taxon>
        <taxon>Pseudomonadati</taxon>
        <taxon>Pseudomonadota</taxon>
        <taxon>Alphaproteobacteria</taxon>
        <taxon>Rhodospirillales</taxon>
        <taxon>Thalassobaculaceae</taxon>
        <taxon>Thalassobaculum</taxon>
    </lineage>
</organism>
<dbReference type="Gene3D" id="3.30.465.10">
    <property type="match status" value="1"/>
</dbReference>
<dbReference type="GO" id="GO:0071949">
    <property type="term" value="F:FAD binding"/>
    <property type="evidence" value="ECO:0007669"/>
    <property type="project" value="InterPro"/>
</dbReference>
<dbReference type="SUPFAM" id="SSF56176">
    <property type="entry name" value="FAD-binding/transporter-associated domain-like"/>
    <property type="match status" value="1"/>
</dbReference>
<evidence type="ECO:0000313" key="7">
    <source>
        <dbReference type="Proteomes" id="UP000198615"/>
    </source>
</evidence>
<evidence type="ECO:0000259" key="5">
    <source>
        <dbReference type="PROSITE" id="PS51387"/>
    </source>
</evidence>
<keyword evidence="3" id="KW-0285">Flavoprotein</keyword>
<protein>
    <submittedName>
        <fullName evidence="6">FAD/FMN-containing dehydrogenase</fullName>
    </submittedName>
</protein>
<accession>A0A8G2BGF2</accession>
<dbReference type="InterPro" id="IPR016167">
    <property type="entry name" value="FAD-bd_PCMH_sub1"/>
</dbReference>
<dbReference type="PROSITE" id="PS51387">
    <property type="entry name" value="FAD_PCMH"/>
    <property type="match status" value="1"/>
</dbReference>
<dbReference type="InterPro" id="IPR051264">
    <property type="entry name" value="FAD-oxidored/transferase_4"/>
</dbReference>
<dbReference type="GO" id="GO:0003824">
    <property type="term" value="F:catalytic activity"/>
    <property type="evidence" value="ECO:0007669"/>
    <property type="project" value="InterPro"/>
</dbReference>
<dbReference type="EMBL" id="FNBW01000004">
    <property type="protein sequence ID" value="SDF54604.1"/>
    <property type="molecule type" value="Genomic_DNA"/>
</dbReference>
<dbReference type="AlphaFoldDB" id="A0A8G2BGF2"/>
<comment type="caution">
    <text evidence="6">The sequence shown here is derived from an EMBL/GenBank/DDBJ whole genome shotgun (WGS) entry which is preliminary data.</text>
</comment>
<evidence type="ECO:0000256" key="1">
    <source>
        <dbReference type="ARBA" id="ARBA00001974"/>
    </source>
</evidence>
<gene>
    <name evidence="6" type="ORF">SAMN05660686_01619</name>
</gene>
<dbReference type="PANTHER" id="PTHR43716">
    <property type="entry name" value="D-2-HYDROXYGLUTARATE DEHYDROGENASE, MITOCHONDRIAL"/>
    <property type="match status" value="1"/>
</dbReference>
<evidence type="ECO:0000313" key="6">
    <source>
        <dbReference type="EMBL" id="SDF54604.1"/>
    </source>
</evidence>
<dbReference type="InterPro" id="IPR004113">
    <property type="entry name" value="FAD-bd_oxidored_4_C"/>
</dbReference>
<name>A0A8G2BGF2_9PROT</name>
<evidence type="ECO:0000256" key="3">
    <source>
        <dbReference type="ARBA" id="ARBA00022630"/>
    </source>
</evidence>
<sequence length="481" mass="51551">MNVDAPSSVPAKAIAEAISQIKQVLGDKGWLEEPTDTLKYRTDWRGGTVGEALLVARPDSTEQVSRVVRLCHGAGIAVTAQGGNTGLVLGSIPTEPQPSIVVSLDRMMKIRALDADNFALVAEAGCVIQTLQQAAAEVGRLYPLSLASEGSSTVGGTLSTNAGGNNTIKFGNAREQVLGLEVVLPDGTVFEGLNTLRKNNTGYDLKQLFIGAEGTLGIITAAAMRLMPAPKLRETAMLSVPTPEAAQTLLSRARELSGDTVIAFELMPRRCIDLAMKHIEGIVDPIDTPSPWYVLIEMATSSEIDDLRGKLEAIFGEAMENGLVTDGVIAESETQRAQIWRIREEQAEAGRREGGSISCDVSVPVSRVAEFLAQAREMCERELEGVQLNTFGHMGDGNIHYGIRKPESMSDAAWGQRKGDMSDRISALCAEFGGSFSAEHGIGGLKREDFRRYTPPSRVALMQAIKAAIDPDGVMNPGKIF</sequence>
<dbReference type="InterPro" id="IPR016169">
    <property type="entry name" value="FAD-bd_PCMH_sub2"/>
</dbReference>
<dbReference type="Gene3D" id="3.30.70.2190">
    <property type="match status" value="1"/>
</dbReference>
<dbReference type="Proteomes" id="UP000198615">
    <property type="component" value="Unassembled WGS sequence"/>
</dbReference>
<dbReference type="OrthoDB" id="9815648at2"/>
<dbReference type="InterPro" id="IPR016164">
    <property type="entry name" value="FAD-linked_Oxase-like_C"/>
</dbReference>
<dbReference type="Gene3D" id="3.30.43.10">
    <property type="entry name" value="Uridine Diphospho-n-acetylenolpyruvylglucosamine Reductase, domain 2"/>
    <property type="match status" value="1"/>
</dbReference>
<comment type="similarity">
    <text evidence="2">Belongs to the FAD-binding oxidoreductase/transferase type 4 family.</text>
</comment>
<dbReference type="Pfam" id="PF01565">
    <property type="entry name" value="FAD_binding_4"/>
    <property type="match status" value="1"/>
</dbReference>
<reference evidence="6 7" key="1">
    <citation type="submission" date="2016-10" db="EMBL/GenBank/DDBJ databases">
        <authorList>
            <person name="Varghese N."/>
            <person name="Submissions S."/>
        </authorList>
    </citation>
    <scope>NUCLEOTIDE SEQUENCE [LARGE SCALE GENOMIC DNA]</scope>
    <source>
        <strain evidence="6 7">DSM 18839</strain>
    </source>
</reference>
<evidence type="ECO:0000256" key="2">
    <source>
        <dbReference type="ARBA" id="ARBA00008000"/>
    </source>
</evidence>
<dbReference type="Pfam" id="PF02913">
    <property type="entry name" value="FAD-oxidase_C"/>
    <property type="match status" value="1"/>
</dbReference>
<keyword evidence="7" id="KW-1185">Reference proteome</keyword>
<dbReference type="Gene3D" id="1.10.45.10">
    <property type="entry name" value="Vanillyl-alcohol Oxidase, Chain A, domain 4"/>
    <property type="match status" value="1"/>
</dbReference>
<dbReference type="InterPro" id="IPR016171">
    <property type="entry name" value="Vanillyl_alc_oxidase_C-sub2"/>
</dbReference>
<dbReference type="InterPro" id="IPR036318">
    <property type="entry name" value="FAD-bd_PCMH-like_sf"/>
</dbReference>
<dbReference type="InterPro" id="IPR016166">
    <property type="entry name" value="FAD-bd_PCMH"/>
</dbReference>
<evidence type="ECO:0000256" key="4">
    <source>
        <dbReference type="ARBA" id="ARBA00022827"/>
    </source>
</evidence>
<dbReference type="FunFam" id="1.10.45.10:FF:000001">
    <property type="entry name" value="D-lactate dehydrogenase mitochondrial"/>
    <property type="match status" value="1"/>
</dbReference>